<gene>
    <name evidence="3" type="ORF">QQS21_003337</name>
</gene>
<dbReference type="InterPro" id="IPR044122">
    <property type="entry name" value="UPF0261_N"/>
</dbReference>
<dbReference type="AlphaFoldDB" id="A0AAJ0G0P9"/>
<name>A0AAJ0G0P9_9HYPO</name>
<evidence type="ECO:0000313" key="4">
    <source>
        <dbReference type="Proteomes" id="UP001251528"/>
    </source>
</evidence>
<reference evidence="3" key="1">
    <citation type="submission" date="2023-06" db="EMBL/GenBank/DDBJ databases">
        <title>Conoideocrella luteorostrata (Hypocreales: Clavicipitaceae), a potential biocontrol fungus for elongate hemlock scale in United States Christmas tree production areas.</title>
        <authorList>
            <person name="Barrett H."/>
            <person name="Lovett B."/>
            <person name="Macias A.M."/>
            <person name="Stajich J.E."/>
            <person name="Kasson M.T."/>
        </authorList>
    </citation>
    <scope>NUCLEOTIDE SEQUENCE</scope>
    <source>
        <strain evidence="3">ARSEF 14590</strain>
    </source>
</reference>
<comment type="caution">
    <text evidence="3">The sequence shown here is derived from an EMBL/GenBank/DDBJ whole genome shotgun (WGS) entry which is preliminary data.</text>
</comment>
<proteinExistence type="predicted"/>
<dbReference type="Gene3D" id="3.40.50.12030">
    <property type="entry name" value="Uncharacterised protein family UPF0261, NC domain"/>
    <property type="match status" value="1"/>
</dbReference>
<organism evidence="3 4">
    <name type="scientific">Conoideocrella luteorostrata</name>
    <dbReference type="NCBI Taxonomy" id="1105319"/>
    <lineage>
        <taxon>Eukaryota</taxon>
        <taxon>Fungi</taxon>
        <taxon>Dikarya</taxon>
        <taxon>Ascomycota</taxon>
        <taxon>Pezizomycotina</taxon>
        <taxon>Sordariomycetes</taxon>
        <taxon>Hypocreomycetidae</taxon>
        <taxon>Hypocreales</taxon>
        <taxon>Clavicipitaceae</taxon>
        <taxon>Conoideocrella</taxon>
    </lineage>
</organism>
<dbReference type="PIRSF" id="PIRSF033271">
    <property type="entry name" value="UCP033271"/>
    <property type="match status" value="1"/>
</dbReference>
<dbReference type="Pfam" id="PF23189">
    <property type="entry name" value="UPF0261_C"/>
    <property type="match status" value="1"/>
</dbReference>
<accession>A0AAJ0G0P9</accession>
<dbReference type="EMBL" id="JASWJB010000043">
    <property type="protein sequence ID" value="KAK2606289.1"/>
    <property type="molecule type" value="Genomic_DNA"/>
</dbReference>
<dbReference type="InterPro" id="IPR056778">
    <property type="entry name" value="UPF0261_C"/>
</dbReference>
<dbReference type="InterPro" id="IPR051353">
    <property type="entry name" value="Tobamovirus_resist_UPF0261"/>
</dbReference>
<dbReference type="Proteomes" id="UP001251528">
    <property type="component" value="Unassembled WGS sequence"/>
</dbReference>
<evidence type="ECO:0000259" key="2">
    <source>
        <dbReference type="Pfam" id="PF23189"/>
    </source>
</evidence>
<evidence type="ECO:0000259" key="1">
    <source>
        <dbReference type="Pfam" id="PF06792"/>
    </source>
</evidence>
<dbReference type="PANTHER" id="PTHR31862:SF1">
    <property type="entry name" value="UPF0261 DOMAIN PROTEIN (AFU_ORTHOLOGUE AFUA_1G10120)"/>
    <property type="match status" value="1"/>
</dbReference>
<dbReference type="NCBIfam" id="NF002674">
    <property type="entry name" value="PRK02399.1-2"/>
    <property type="match status" value="1"/>
</dbReference>
<sequence>MSATVAIIGTCDTKLEELAFLRDEIKAFGNISTLLIDVGRSATSSDKIDVSASDIISKHGPGLDVSELSRGEYVKEMASCATKLVRDMCEKGSIHGIVSAGGSGGTSLASTVMRALPIGLPKMIVSTVASGDTAPIVGESDIALMYSVVDVSGLNHILRDILCNAGSAIAGAALSYVKRGAQSPAQPRTKKRVAITMFGVTTPGVDAIRHTLESHFPIETYVFHATGHGGRAMERLIRSGDIDAVVDLTTTEVCDLIMGGVMSAGDERLDAAIEAGIPNIISLGALDIANFGVKASVPERYHDRVQVEHNPIVTLVRSSPQDCRAIAEFICKKIKKTAHPELTQVWIPRGGTSMLSVPDGPFYDEDADASLYDTIKNGLEGTGIKVVEEKGNINSSDFASRVAEAIVRLMKL</sequence>
<dbReference type="InterPro" id="IPR008322">
    <property type="entry name" value="UPF0261"/>
</dbReference>
<dbReference type="Gene3D" id="3.40.50.12020">
    <property type="entry name" value="Uncharacterised protein family UPF0261, NN domain"/>
    <property type="match status" value="1"/>
</dbReference>
<dbReference type="PANTHER" id="PTHR31862">
    <property type="entry name" value="UPF0261 DOMAIN PROTEIN (AFU_ORTHOLOGUE AFUA_1G10120)"/>
    <property type="match status" value="1"/>
</dbReference>
<feature type="domain" description="UPF0261" evidence="1">
    <location>
        <begin position="4"/>
        <end position="176"/>
    </location>
</feature>
<dbReference type="CDD" id="cd15488">
    <property type="entry name" value="Tm-1-like"/>
    <property type="match status" value="1"/>
</dbReference>
<protein>
    <submittedName>
        <fullName evidence="3">Uncharacterized protein</fullName>
    </submittedName>
</protein>
<keyword evidence="4" id="KW-1185">Reference proteome</keyword>
<evidence type="ECO:0000313" key="3">
    <source>
        <dbReference type="EMBL" id="KAK2606289.1"/>
    </source>
</evidence>
<dbReference type="Pfam" id="PF06792">
    <property type="entry name" value="UPF0261"/>
    <property type="match status" value="1"/>
</dbReference>
<feature type="domain" description="UPF0261" evidence="2">
    <location>
        <begin position="190"/>
        <end position="410"/>
    </location>
</feature>